<feature type="signal peptide" evidence="15">
    <location>
        <begin position="1"/>
        <end position="29"/>
    </location>
</feature>
<evidence type="ECO:0000256" key="2">
    <source>
        <dbReference type="ARBA" id="ARBA00009605"/>
    </source>
</evidence>
<feature type="compositionally biased region" description="Acidic residues" evidence="14">
    <location>
        <begin position="216"/>
        <end position="225"/>
    </location>
</feature>
<dbReference type="SUPFAM" id="SSF56112">
    <property type="entry name" value="Protein kinase-like (PK-like)"/>
    <property type="match status" value="1"/>
</dbReference>
<dbReference type="AlphaFoldDB" id="A0AA36D2R8"/>
<keyword evidence="11 13" id="KW-0472">Membrane</keyword>
<dbReference type="InterPro" id="IPR003605">
    <property type="entry name" value="GS_dom"/>
</dbReference>
<evidence type="ECO:0000259" key="16">
    <source>
        <dbReference type="PROSITE" id="PS50011"/>
    </source>
</evidence>
<dbReference type="EMBL" id="CATQJA010002659">
    <property type="protein sequence ID" value="CAJ0580027.1"/>
    <property type="molecule type" value="Genomic_DNA"/>
</dbReference>
<comment type="caution">
    <text evidence="18">The sequence shown here is derived from an EMBL/GenBank/DDBJ whole genome shotgun (WGS) entry which is preliminary data.</text>
</comment>
<dbReference type="InterPro" id="IPR000719">
    <property type="entry name" value="Prot_kinase_dom"/>
</dbReference>
<keyword evidence="5 13" id="KW-0812">Transmembrane</keyword>
<feature type="compositionally biased region" description="Low complexity" evidence="14">
    <location>
        <begin position="618"/>
        <end position="633"/>
    </location>
</feature>
<evidence type="ECO:0000256" key="5">
    <source>
        <dbReference type="ARBA" id="ARBA00022692"/>
    </source>
</evidence>
<protein>
    <recommendedName>
        <fullName evidence="13">Serine/threonine-protein kinase receptor</fullName>
        <ecNumber evidence="13">2.7.11.30</ecNumber>
    </recommendedName>
</protein>
<comment type="cofactor">
    <cofactor evidence="13">
        <name>Mg(2+)</name>
        <dbReference type="ChEBI" id="CHEBI:18420"/>
    </cofactor>
    <cofactor evidence="13">
        <name>Mn(2+)</name>
        <dbReference type="ChEBI" id="CHEBI:29035"/>
    </cofactor>
</comment>
<dbReference type="GO" id="GO:0046872">
    <property type="term" value="F:metal ion binding"/>
    <property type="evidence" value="ECO:0007669"/>
    <property type="project" value="UniProtKB-KW"/>
</dbReference>
<feature type="chain" id="PRO_5041437044" description="Serine/threonine-protein kinase receptor" evidence="15">
    <location>
        <begin position="30"/>
        <end position="650"/>
    </location>
</feature>
<dbReference type="GO" id="GO:0005524">
    <property type="term" value="F:ATP binding"/>
    <property type="evidence" value="ECO:0007669"/>
    <property type="project" value="UniProtKB-UniRule"/>
</dbReference>
<evidence type="ECO:0000256" key="8">
    <source>
        <dbReference type="ARBA" id="ARBA00022777"/>
    </source>
</evidence>
<keyword evidence="13" id="KW-0460">Magnesium</keyword>
<comment type="similarity">
    <text evidence="2 13">Belongs to the protein kinase superfamily. TKL Ser/Thr protein kinase family. TGFB receptor subfamily.</text>
</comment>
<feature type="region of interest" description="Disordered" evidence="14">
    <location>
        <begin position="474"/>
        <end position="505"/>
    </location>
</feature>
<keyword evidence="3 13" id="KW-0723">Serine/threonine-protein kinase</keyword>
<keyword evidence="7 13" id="KW-0547">Nucleotide-binding</keyword>
<evidence type="ECO:0000313" key="19">
    <source>
        <dbReference type="Proteomes" id="UP001177023"/>
    </source>
</evidence>
<keyword evidence="4 13" id="KW-0808">Transferase</keyword>
<evidence type="ECO:0000256" key="10">
    <source>
        <dbReference type="ARBA" id="ARBA00022989"/>
    </source>
</evidence>
<evidence type="ECO:0000256" key="7">
    <source>
        <dbReference type="ARBA" id="ARBA00022741"/>
    </source>
</evidence>
<feature type="region of interest" description="Disordered" evidence="14">
    <location>
        <begin position="615"/>
        <end position="645"/>
    </location>
</feature>
<dbReference type="InterPro" id="IPR000333">
    <property type="entry name" value="TGFB_receptor"/>
</dbReference>
<feature type="compositionally biased region" description="Polar residues" evidence="14">
    <location>
        <begin position="477"/>
        <end position="491"/>
    </location>
</feature>
<dbReference type="PROSITE" id="PS50011">
    <property type="entry name" value="PROTEIN_KINASE_DOM"/>
    <property type="match status" value="1"/>
</dbReference>
<keyword evidence="6 15" id="KW-0732">Signal</keyword>
<evidence type="ECO:0000256" key="1">
    <source>
        <dbReference type="ARBA" id="ARBA00004479"/>
    </source>
</evidence>
<dbReference type="InterPro" id="IPR045860">
    <property type="entry name" value="Snake_toxin-like_sf"/>
</dbReference>
<feature type="non-terminal residue" evidence="18">
    <location>
        <position position="1"/>
    </location>
</feature>
<name>A0AA36D2R8_9BILA</name>
<dbReference type="PROSITE" id="PS00108">
    <property type="entry name" value="PROTEIN_KINASE_ST"/>
    <property type="match status" value="1"/>
</dbReference>
<dbReference type="Gene3D" id="1.10.510.10">
    <property type="entry name" value="Transferase(Phosphotransferase) domain 1"/>
    <property type="match status" value="1"/>
</dbReference>
<gene>
    <name evidence="18" type="ORF">MSPICULIGERA_LOCUS18230</name>
</gene>
<evidence type="ECO:0000256" key="4">
    <source>
        <dbReference type="ARBA" id="ARBA00022679"/>
    </source>
</evidence>
<dbReference type="InterPro" id="IPR008271">
    <property type="entry name" value="Ser/Thr_kinase_AS"/>
</dbReference>
<evidence type="ECO:0000256" key="3">
    <source>
        <dbReference type="ARBA" id="ARBA00022527"/>
    </source>
</evidence>
<feature type="region of interest" description="Disordered" evidence="14">
    <location>
        <begin position="215"/>
        <end position="235"/>
    </location>
</feature>
<feature type="domain" description="GS" evidence="17">
    <location>
        <begin position="213"/>
        <end position="244"/>
    </location>
</feature>
<keyword evidence="12 13" id="KW-0675">Receptor</keyword>
<evidence type="ECO:0000256" key="13">
    <source>
        <dbReference type="RuleBase" id="RU361271"/>
    </source>
</evidence>
<dbReference type="GO" id="GO:0043235">
    <property type="term" value="C:receptor complex"/>
    <property type="evidence" value="ECO:0007669"/>
    <property type="project" value="TreeGrafter"/>
</dbReference>
<keyword evidence="13" id="KW-0464">Manganese</keyword>
<evidence type="ECO:0000256" key="9">
    <source>
        <dbReference type="ARBA" id="ARBA00022840"/>
    </source>
</evidence>
<dbReference type="PANTHER" id="PTHR23255:SF71">
    <property type="entry name" value="RECEPTOR PROTEIN SERINE_THREONINE KINASE"/>
    <property type="match status" value="1"/>
</dbReference>
<evidence type="ECO:0000256" key="6">
    <source>
        <dbReference type="ARBA" id="ARBA00022729"/>
    </source>
</evidence>
<feature type="transmembrane region" description="Helical" evidence="13">
    <location>
        <begin position="176"/>
        <end position="202"/>
    </location>
</feature>
<dbReference type="EC" id="2.7.11.30" evidence="13"/>
<dbReference type="Gene3D" id="2.10.60.10">
    <property type="entry name" value="CD59"/>
    <property type="match status" value="1"/>
</dbReference>
<comment type="catalytic activity">
    <reaction evidence="13">
        <text>L-threonyl-[receptor-protein] + ATP = O-phospho-L-threonyl-[receptor-protein] + ADP + H(+)</text>
        <dbReference type="Rhea" id="RHEA:44880"/>
        <dbReference type="Rhea" id="RHEA-COMP:11024"/>
        <dbReference type="Rhea" id="RHEA-COMP:11025"/>
        <dbReference type="ChEBI" id="CHEBI:15378"/>
        <dbReference type="ChEBI" id="CHEBI:30013"/>
        <dbReference type="ChEBI" id="CHEBI:30616"/>
        <dbReference type="ChEBI" id="CHEBI:61977"/>
        <dbReference type="ChEBI" id="CHEBI:456216"/>
        <dbReference type="EC" id="2.7.11.30"/>
    </reaction>
</comment>
<dbReference type="PANTHER" id="PTHR23255">
    <property type="entry name" value="TRANSFORMING GROWTH FACTOR-BETA RECEPTOR TYPE I AND II"/>
    <property type="match status" value="1"/>
</dbReference>
<comment type="subcellular location">
    <subcellularLocation>
        <location evidence="1 13">Membrane</location>
        <topology evidence="1 13">Single-pass type I membrane protein</topology>
    </subcellularLocation>
</comment>
<evidence type="ECO:0000256" key="12">
    <source>
        <dbReference type="ARBA" id="ARBA00023170"/>
    </source>
</evidence>
<keyword evidence="19" id="KW-1185">Reference proteome</keyword>
<evidence type="ECO:0000313" key="18">
    <source>
        <dbReference type="EMBL" id="CAJ0580027.1"/>
    </source>
</evidence>
<dbReference type="SUPFAM" id="SSF57302">
    <property type="entry name" value="Snake toxin-like"/>
    <property type="match status" value="1"/>
</dbReference>
<keyword evidence="10 13" id="KW-1133">Transmembrane helix</keyword>
<keyword evidence="13" id="KW-0479">Metal-binding</keyword>
<dbReference type="Pfam" id="PF00069">
    <property type="entry name" value="Pkinase"/>
    <property type="match status" value="1"/>
</dbReference>
<dbReference type="SMART" id="SM00220">
    <property type="entry name" value="S_TKc"/>
    <property type="match status" value="1"/>
</dbReference>
<evidence type="ECO:0000256" key="14">
    <source>
        <dbReference type="SAM" id="MobiDB-lite"/>
    </source>
</evidence>
<sequence>MRHKWMRQSSVYLFNVSTLLFLLLRYVFADEGGLEIPKDAKFRPRVPNKTVARYANGSLNYADIPENRCFCTYGHEEGVCDKNETCIRHPQAACYHAVELIYDKKLSTMVHWHKYGCATAERGSGASHLTCRQSRQHHHKVIGCCYEGNYCNRDLNVTLHFYEEEALEFPSFEDSAWLWIVLLGLLVLSVLMLSLVGVYTFYRKYKQPKRRKSLLDEEPMLDGEESGGSGSGMSSLNQRTVAKDLNIIKVIDQGRYGKVRKATYRGSFVAVKTFNTTEEDSWKNERDVYQTQMLNHESILQFVAADIFSEDTITQMLLITNYHELGSLCDYLRRVDVILDTKEALELVYSSICGIDHLHNSVLGTGSRRKPEIAHRDLKSKNIIVKRPGFCCIADFGLAVRLEGDKLIPERVNIQVGTKRYMAPEVLSKQLNTRDFVQFKRADIYSFALVIWEVMRRIELDTLSEGSDIDRKFSASGKDSTLGSSGQSTHGSGDEGQEPSDSGVVLEGKWNTSSMKCHPYAPPYEGLVRSDPSFEEMRQLVCDQGVRPPVDNGWLDPANKELYEMATVMRDCWHANPRCRYTALKVKKSMGALLQSLQPNQETVHSLSKCSYKKEADSGIGSNSKSSNSHSKGSGSGTRLHGQDGIVVLE</sequence>
<keyword evidence="8 13" id="KW-0418">Kinase</keyword>
<evidence type="ECO:0000256" key="11">
    <source>
        <dbReference type="ARBA" id="ARBA00023136"/>
    </source>
</evidence>
<dbReference type="InterPro" id="IPR011009">
    <property type="entry name" value="Kinase-like_dom_sf"/>
</dbReference>
<dbReference type="Gene3D" id="3.30.200.20">
    <property type="entry name" value="Phosphorylase Kinase, domain 1"/>
    <property type="match status" value="1"/>
</dbReference>
<keyword evidence="9 13" id="KW-0067">ATP-binding</keyword>
<proteinExistence type="inferred from homology"/>
<dbReference type="PROSITE" id="PS51256">
    <property type="entry name" value="GS"/>
    <property type="match status" value="1"/>
</dbReference>
<dbReference type="GO" id="GO:0004675">
    <property type="term" value="F:transmembrane receptor protein serine/threonine kinase activity"/>
    <property type="evidence" value="ECO:0007669"/>
    <property type="project" value="UniProtKB-EC"/>
</dbReference>
<feature type="domain" description="Protein kinase" evidence="16">
    <location>
        <begin position="245"/>
        <end position="594"/>
    </location>
</feature>
<dbReference type="CDD" id="cd23586">
    <property type="entry name" value="TFP_LU_ECD_sma6"/>
    <property type="match status" value="1"/>
</dbReference>
<dbReference type="GO" id="GO:0071363">
    <property type="term" value="P:cellular response to growth factor stimulus"/>
    <property type="evidence" value="ECO:0007669"/>
    <property type="project" value="TreeGrafter"/>
</dbReference>
<evidence type="ECO:0000256" key="15">
    <source>
        <dbReference type="SAM" id="SignalP"/>
    </source>
</evidence>
<organism evidence="18 19">
    <name type="scientific">Mesorhabditis spiculigera</name>
    <dbReference type="NCBI Taxonomy" id="96644"/>
    <lineage>
        <taxon>Eukaryota</taxon>
        <taxon>Metazoa</taxon>
        <taxon>Ecdysozoa</taxon>
        <taxon>Nematoda</taxon>
        <taxon>Chromadorea</taxon>
        <taxon>Rhabditida</taxon>
        <taxon>Rhabditina</taxon>
        <taxon>Rhabditomorpha</taxon>
        <taxon>Rhabditoidea</taxon>
        <taxon>Rhabditidae</taxon>
        <taxon>Mesorhabditinae</taxon>
        <taxon>Mesorhabditis</taxon>
    </lineage>
</organism>
<dbReference type="Proteomes" id="UP001177023">
    <property type="component" value="Unassembled WGS sequence"/>
</dbReference>
<dbReference type="SMART" id="SM00467">
    <property type="entry name" value="GS"/>
    <property type="match status" value="1"/>
</dbReference>
<reference evidence="18" key="1">
    <citation type="submission" date="2023-06" db="EMBL/GenBank/DDBJ databases">
        <authorList>
            <person name="Delattre M."/>
        </authorList>
    </citation>
    <scope>NUCLEOTIDE SEQUENCE</scope>
    <source>
        <strain evidence="18">AF72</strain>
    </source>
</reference>
<accession>A0AA36D2R8</accession>
<dbReference type="PRINTS" id="PR00653">
    <property type="entry name" value="ACTIVIN2R"/>
</dbReference>
<evidence type="ECO:0000259" key="17">
    <source>
        <dbReference type="PROSITE" id="PS51256"/>
    </source>
</evidence>
<dbReference type="GO" id="GO:0005886">
    <property type="term" value="C:plasma membrane"/>
    <property type="evidence" value="ECO:0007669"/>
    <property type="project" value="TreeGrafter"/>
</dbReference>